<gene>
    <name evidence="2" type="ORF">CGOC_LOCUS308</name>
</gene>
<dbReference type="AlphaFoldDB" id="A0A3P6PY09"/>
<proteinExistence type="predicted"/>
<name>A0A3P6PY09_CYLGO</name>
<protein>
    <submittedName>
        <fullName evidence="2">Uncharacterized protein</fullName>
    </submittedName>
</protein>
<evidence type="ECO:0000256" key="1">
    <source>
        <dbReference type="SAM" id="MobiDB-lite"/>
    </source>
</evidence>
<accession>A0A3P6PY09</accession>
<organism evidence="2 3">
    <name type="scientific">Cylicostephanus goldi</name>
    <name type="common">Nematode worm</name>
    <dbReference type="NCBI Taxonomy" id="71465"/>
    <lineage>
        <taxon>Eukaryota</taxon>
        <taxon>Metazoa</taxon>
        <taxon>Ecdysozoa</taxon>
        <taxon>Nematoda</taxon>
        <taxon>Chromadorea</taxon>
        <taxon>Rhabditida</taxon>
        <taxon>Rhabditina</taxon>
        <taxon>Rhabditomorpha</taxon>
        <taxon>Strongyloidea</taxon>
        <taxon>Strongylidae</taxon>
        <taxon>Cylicostephanus</taxon>
    </lineage>
</organism>
<dbReference type="EMBL" id="UYRV01000399">
    <property type="protein sequence ID" value="VDK44336.1"/>
    <property type="molecule type" value="Genomic_DNA"/>
</dbReference>
<evidence type="ECO:0000313" key="2">
    <source>
        <dbReference type="EMBL" id="VDK44336.1"/>
    </source>
</evidence>
<feature type="compositionally biased region" description="Pro residues" evidence="1">
    <location>
        <begin position="53"/>
        <end position="65"/>
    </location>
</feature>
<dbReference type="Proteomes" id="UP000271889">
    <property type="component" value="Unassembled WGS sequence"/>
</dbReference>
<keyword evidence="3" id="KW-1185">Reference proteome</keyword>
<sequence>MIDLGHFQASLIFFAQALWRQNRPPPIRIPPPGNYGHDRPPGNPWQVDRNPFVGPPYHFPRPPPTTRRWWGRGR</sequence>
<reference evidence="2 3" key="1">
    <citation type="submission" date="2018-11" db="EMBL/GenBank/DDBJ databases">
        <authorList>
            <consortium name="Pathogen Informatics"/>
        </authorList>
    </citation>
    <scope>NUCLEOTIDE SEQUENCE [LARGE SCALE GENOMIC DNA]</scope>
</reference>
<feature type="region of interest" description="Disordered" evidence="1">
    <location>
        <begin position="23"/>
        <end position="74"/>
    </location>
</feature>
<feature type="compositionally biased region" description="Pro residues" evidence="1">
    <location>
        <begin position="23"/>
        <end position="33"/>
    </location>
</feature>
<evidence type="ECO:0000313" key="3">
    <source>
        <dbReference type="Proteomes" id="UP000271889"/>
    </source>
</evidence>